<comment type="catalytic activity">
    <reaction evidence="12">
        <text>uridine + phosphate = alpha-D-ribose 1-phosphate + uracil</text>
        <dbReference type="Rhea" id="RHEA:24388"/>
        <dbReference type="ChEBI" id="CHEBI:16704"/>
        <dbReference type="ChEBI" id="CHEBI:17568"/>
        <dbReference type="ChEBI" id="CHEBI:43474"/>
        <dbReference type="ChEBI" id="CHEBI:57720"/>
        <dbReference type="EC" id="2.4.2.2"/>
    </reaction>
</comment>
<dbReference type="SUPFAM" id="SSF54680">
    <property type="entry name" value="Pyrimidine nucleoside phosphorylase C-terminal domain"/>
    <property type="match status" value="1"/>
</dbReference>
<dbReference type="Gene3D" id="3.40.1030.10">
    <property type="entry name" value="Nucleoside phosphorylase/phosphoribosyltransferase catalytic domain"/>
    <property type="match status" value="1"/>
</dbReference>
<comment type="caution">
    <text evidence="15">The sequence shown here is derived from an EMBL/GenBank/DDBJ whole genome shotgun (WGS) entry which is preliminary data.</text>
</comment>
<dbReference type="NCBIfam" id="TIGR02644">
    <property type="entry name" value="Y_phosphoryl"/>
    <property type="match status" value="1"/>
</dbReference>
<dbReference type="GO" id="GO:0006213">
    <property type="term" value="P:pyrimidine nucleoside metabolic process"/>
    <property type="evidence" value="ECO:0007669"/>
    <property type="project" value="InterPro"/>
</dbReference>
<dbReference type="EMBL" id="WMEY01000002">
    <property type="protein sequence ID" value="MYL63296.1"/>
    <property type="molecule type" value="Genomic_DNA"/>
</dbReference>
<comment type="catalytic activity">
    <reaction evidence="1">
        <text>2'-deoxyuridine + phosphate = 2-deoxy-alpha-D-ribose 1-phosphate + uracil</text>
        <dbReference type="Rhea" id="RHEA:22824"/>
        <dbReference type="ChEBI" id="CHEBI:16450"/>
        <dbReference type="ChEBI" id="CHEBI:17568"/>
        <dbReference type="ChEBI" id="CHEBI:43474"/>
        <dbReference type="ChEBI" id="CHEBI:57259"/>
        <dbReference type="EC" id="2.4.2.2"/>
    </reaction>
</comment>
<gene>
    <name evidence="15" type="ORF">GLW07_07995</name>
</gene>
<dbReference type="GO" id="GO:0006206">
    <property type="term" value="P:pyrimidine nucleobase metabolic process"/>
    <property type="evidence" value="ECO:0007669"/>
    <property type="project" value="InterPro"/>
</dbReference>
<keyword evidence="10" id="KW-0479">Metal-binding</keyword>
<evidence type="ECO:0000256" key="1">
    <source>
        <dbReference type="ARBA" id="ARBA00001066"/>
    </source>
</evidence>
<keyword evidence="8 15" id="KW-0328">Glycosyltransferase</keyword>
<dbReference type="Pfam" id="PF00591">
    <property type="entry name" value="Glycos_transf_3"/>
    <property type="match status" value="1"/>
</dbReference>
<evidence type="ECO:0000256" key="9">
    <source>
        <dbReference type="ARBA" id="ARBA00022679"/>
    </source>
</evidence>
<dbReference type="Pfam" id="PF02885">
    <property type="entry name" value="Glycos_trans_3N"/>
    <property type="match status" value="1"/>
</dbReference>
<dbReference type="GO" id="GO:0004645">
    <property type="term" value="F:1,4-alpha-oligoglucan phosphorylase activity"/>
    <property type="evidence" value="ECO:0007669"/>
    <property type="project" value="InterPro"/>
</dbReference>
<sequence length="433" mass="46577">MRMVDVIQKKRNGKELTKEEINFFIEGYTKGDIPDYQASALMMAIYFNGMKSNETALLTQAMVESGETIDLSAIKGHKVDKHSTGGVGDKTTFIVGPLVASVGVPVAKMSGRGLGHTGGTLDKLESIKGFHIEMTKEEFVNNVNTHKLSVAGQTGNLAPADKKLYALRDVTATVDSIPLIAGSIMSKKLASGADGIVLDVKTGSGAFMKKLEDSEALAREMVNIGNNLGRNTVAVISDMSQPLGFEVGNANEVREACQVLQGENIEDLRLLSLELASHMTVIAGAFDDFDTAYKTLEENLQNGKAFESFRTLVQAQGGDVSVIDDLSKLPQAKHDIEVTAHQDGYVTEIDAESVGVAAMYLGAGRATKDDQINHGVGITLKKKVGDKVEKGEALVVLHSDEEDVQNSIDKINEAYTVSKQATEKPQLIYKVIN</sequence>
<dbReference type="InterPro" id="IPR036566">
    <property type="entry name" value="PYNP-like_C_sf"/>
</dbReference>
<evidence type="ECO:0000256" key="11">
    <source>
        <dbReference type="ARBA" id="ARBA00022958"/>
    </source>
</evidence>
<dbReference type="InterPro" id="IPR000312">
    <property type="entry name" value="Glycosyl_Trfase_fam3"/>
</dbReference>
<keyword evidence="9 15" id="KW-0808">Transferase</keyword>
<feature type="domain" description="Pyrimidine nucleoside phosphorylase C-terminal" evidence="14">
    <location>
        <begin position="345"/>
        <end position="418"/>
    </location>
</feature>
<evidence type="ECO:0000256" key="6">
    <source>
        <dbReference type="ARBA" id="ARBA00011889"/>
    </source>
</evidence>
<dbReference type="NCBIfam" id="NF004490">
    <property type="entry name" value="PRK05820.1"/>
    <property type="match status" value="1"/>
</dbReference>
<comment type="similarity">
    <text evidence="4">Belongs to the thymidine/pyrimidine-nucleoside phosphorylase family.</text>
</comment>
<dbReference type="PROSITE" id="PS00647">
    <property type="entry name" value="THYMID_PHOSPHORYLASE"/>
    <property type="match status" value="1"/>
</dbReference>
<dbReference type="GO" id="GO:0009032">
    <property type="term" value="F:thymidine phosphorylase activity"/>
    <property type="evidence" value="ECO:0007669"/>
    <property type="project" value="TreeGrafter"/>
</dbReference>
<comment type="catalytic activity">
    <reaction evidence="13">
        <text>thymidine + phosphate = 2-deoxy-alpha-D-ribose 1-phosphate + thymine</text>
        <dbReference type="Rhea" id="RHEA:16037"/>
        <dbReference type="ChEBI" id="CHEBI:17748"/>
        <dbReference type="ChEBI" id="CHEBI:17821"/>
        <dbReference type="ChEBI" id="CHEBI:43474"/>
        <dbReference type="ChEBI" id="CHEBI:57259"/>
        <dbReference type="EC" id="2.4.2.2"/>
    </reaction>
</comment>
<dbReference type="SUPFAM" id="SSF47648">
    <property type="entry name" value="Nucleoside phosphorylase/phosphoribosyltransferase N-terminal domain"/>
    <property type="match status" value="1"/>
</dbReference>
<dbReference type="PIRSF" id="PIRSF000478">
    <property type="entry name" value="TP_PyNP"/>
    <property type="match status" value="1"/>
</dbReference>
<dbReference type="Gene3D" id="3.90.1170.30">
    <property type="entry name" value="Pyrimidine nucleoside phosphorylase-like, C-terminal domain"/>
    <property type="match status" value="1"/>
</dbReference>
<protein>
    <recommendedName>
        <fullName evidence="7">Pyrimidine-nucleoside phosphorylase</fullName>
        <ecNumber evidence="6">2.4.2.2</ecNumber>
    </recommendedName>
</protein>
<dbReference type="PANTHER" id="PTHR10515">
    <property type="entry name" value="THYMIDINE PHOSPHORYLASE"/>
    <property type="match status" value="1"/>
</dbReference>
<dbReference type="InterPro" id="IPR017872">
    <property type="entry name" value="Pyrmidine_PPase_CS"/>
</dbReference>
<dbReference type="AlphaFoldDB" id="A0A845EXP9"/>
<dbReference type="GO" id="GO:0046872">
    <property type="term" value="F:metal ion binding"/>
    <property type="evidence" value="ECO:0007669"/>
    <property type="project" value="UniProtKB-KW"/>
</dbReference>
<dbReference type="Pfam" id="PF07831">
    <property type="entry name" value="PYNP_C"/>
    <property type="match status" value="1"/>
</dbReference>
<comment type="function">
    <text evidence="3">Catalyzes phosphorolysis of the pyrimidine nucleosides uridine, thymidine and 2'-deoxyuridine with the formation of the corresponding pyrimidine base and ribose-1-phosphate.</text>
</comment>
<evidence type="ECO:0000256" key="7">
    <source>
        <dbReference type="ARBA" id="ARBA00014680"/>
    </source>
</evidence>
<dbReference type="NCBIfam" id="NF004747">
    <property type="entry name" value="PRK06078.1"/>
    <property type="match status" value="1"/>
</dbReference>
<dbReference type="FunFam" id="1.20.970.10:FF:000002">
    <property type="entry name" value="Pyrimidine-nucleoside phosphorylase"/>
    <property type="match status" value="1"/>
</dbReference>
<dbReference type="InterPro" id="IPR000053">
    <property type="entry name" value="Thymidine/pyrmidine_PPase"/>
</dbReference>
<dbReference type="SUPFAM" id="SSF52418">
    <property type="entry name" value="Nucleoside phosphorylase/phosphoribosyltransferase catalytic domain"/>
    <property type="match status" value="1"/>
</dbReference>
<dbReference type="InterPro" id="IPR035902">
    <property type="entry name" value="Nuc_phospho_transferase"/>
</dbReference>
<organism evidence="15 16">
    <name type="scientific">Guptibacillus hwajinpoensis</name>
    <dbReference type="NCBI Taxonomy" id="208199"/>
    <lineage>
        <taxon>Bacteria</taxon>
        <taxon>Bacillati</taxon>
        <taxon>Bacillota</taxon>
        <taxon>Bacilli</taxon>
        <taxon>Bacillales</taxon>
        <taxon>Guptibacillaceae</taxon>
        <taxon>Guptibacillus</taxon>
    </lineage>
</organism>
<dbReference type="GO" id="GO:0005829">
    <property type="term" value="C:cytosol"/>
    <property type="evidence" value="ECO:0007669"/>
    <property type="project" value="TreeGrafter"/>
</dbReference>
<comment type="cofactor">
    <cofactor evidence="2">
        <name>K(+)</name>
        <dbReference type="ChEBI" id="CHEBI:29103"/>
    </cofactor>
</comment>
<evidence type="ECO:0000256" key="8">
    <source>
        <dbReference type="ARBA" id="ARBA00022676"/>
    </source>
</evidence>
<dbReference type="SMART" id="SM00941">
    <property type="entry name" value="PYNP_C"/>
    <property type="match status" value="1"/>
</dbReference>
<dbReference type="InterPro" id="IPR013102">
    <property type="entry name" value="PYNP_C"/>
</dbReference>
<accession>A0A845EXP9</accession>
<evidence type="ECO:0000256" key="5">
    <source>
        <dbReference type="ARBA" id="ARBA00011738"/>
    </source>
</evidence>
<evidence type="ECO:0000313" key="15">
    <source>
        <dbReference type="EMBL" id="MYL63296.1"/>
    </source>
</evidence>
<evidence type="ECO:0000256" key="4">
    <source>
        <dbReference type="ARBA" id="ARBA00006915"/>
    </source>
</evidence>
<dbReference type="EC" id="2.4.2.2" evidence="6"/>
<proteinExistence type="inferred from homology"/>
<dbReference type="RefSeq" id="WP_160918931.1">
    <property type="nucleotide sequence ID" value="NZ_WMEY01000002.1"/>
</dbReference>
<evidence type="ECO:0000256" key="13">
    <source>
        <dbReference type="ARBA" id="ARBA00048525"/>
    </source>
</evidence>
<evidence type="ECO:0000256" key="3">
    <source>
        <dbReference type="ARBA" id="ARBA00003877"/>
    </source>
</evidence>
<evidence type="ECO:0000256" key="2">
    <source>
        <dbReference type="ARBA" id="ARBA00001958"/>
    </source>
</evidence>
<evidence type="ECO:0000313" key="16">
    <source>
        <dbReference type="Proteomes" id="UP000447833"/>
    </source>
</evidence>
<dbReference type="Gene3D" id="1.20.970.10">
    <property type="entry name" value="Transferase, Pyrimidine Nucleoside Phosphorylase, Chain C"/>
    <property type="match status" value="1"/>
</dbReference>
<comment type="subunit">
    <text evidence="5">Homodimer.</text>
</comment>
<evidence type="ECO:0000259" key="14">
    <source>
        <dbReference type="SMART" id="SM00941"/>
    </source>
</evidence>
<name>A0A845EXP9_9BACL</name>
<dbReference type="InterPro" id="IPR017459">
    <property type="entry name" value="Glycosyl_Trfase_fam3_N_dom"/>
</dbReference>
<dbReference type="FunFam" id="3.40.1030.10:FF:000003">
    <property type="entry name" value="Pyrimidine-nucleoside phosphorylase"/>
    <property type="match status" value="1"/>
</dbReference>
<dbReference type="PANTHER" id="PTHR10515:SF0">
    <property type="entry name" value="THYMIDINE PHOSPHORYLASE"/>
    <property type="match status" value="1"/>
</dbReference>
<reference evidence="15 16" key="1">
    <citation type="submission" date="2019-11" db="EMBL/GenBank/DDBJ databases">
        <title>Genome sequences of 17 halophilic strains isolated from different environments.</title>
        <authorList>
            <person name="Furrow R.E."/>
        </authorList>
    </citation>
    <scope>NUCLEOTIDE SEQUENCE [LARGE SCALE GENOMIC DNA]</scope>
    <source>
        <strain evidence="15 16">22506_14_FS</strain>
    </source>
</reference>
<evidence type="ECO:0000256" key="10">
    <source>
        <dbReference type="ARBA" id="ARBA00022723"/>
    </source>
</evidence>
<dbReference type="InterPro" id="IPR018090">
    <property type="entry name" value="Pyrmidine_PPas_bac/euk"/>
</dbReference>
<evidence type="ECO:0000256" key="12">
    <source>
        <dbReference type="ARBA" id="ARBA00048453"/>
    </source>
</evidence>
<keyword evidence="11" id="KW-0630">Potassium</keyword>
<dbReference type="Proteomes" id="UP000447833">
    <property type="component" value="Unassembled WGS sequence"/>
</dbReference>
<dbReference type="InterPro" id="IPR036320">
    <property type="entry name" value="Glycosyl_Trfase_fam3_N_dom_sf"/>
</dbReference>